<dbReference type="SUPFAM" id="SSF54403">
    <property type="entry name" value="Cystatin/monellin"/>
    <property type="match status" value="1"/>
</dbReference>
<evidence type="ECO:0000256" key="2">
    <source>
        <dbReference type="ARBA" id="ARBA00009403"/>
    </source>
</evidence>
<keyword evidence="5" id="KW-0789">Thiol protease inhibitor</keyword>
<dbReference type="Gene3D" id="3.10.450.10">
    <property type="match status" value="1"/>
</dbReference>
<dbReference type="PANTHER" id="PTHR11414:SF21">
    <property type="entry name" value="CYSTATIN 14A, TANDEM DUPLICATE 1-RELATED"/>
    <property type="match status" value="1"/>
</dbReference>
<keyword evidence="4" id="KW-0646">Protease inhibitor</keyword>
<reference evidence="7" key="1">
    <citation type="submission" date="2015-07" db="EMBL/GenBank/DDBJ databases">
        <title>MeaNS - Measles Nucleotide Surveillance Program.</title>
        <authorList>
            <person name="Tran T."/>
            <person name="Druce J."/>
        </authorList>
    </citation>
    <scope>NUCLEOTIDE SEQUENCE</scope>
    <source>
        <strain evidence="7">UCB-OBI-ISO-001</strain>
        <tissue evidence="7">Gonad</tissue>
    </source>
</reference>
<sequence length="102" mass="11822">MVENIIHGGWTLPKVATDEIQIMCDKVKQQIEDKVKRNFEKFETKLYRCEIVNGVQYLVKIQVGTEICIHIMIYQLPYLPPLPLQVVAVKDHVTLDSPLEPF</sequence>
<evidence type="ECO:0000313" key="7">
    <source>
        <dbReference type="EMBL" id="KOF72524.1"/>
    </source>
</evidence>
<feature type="domain" description="Cystatin" evidence="6">
    <location>
        <begin position="14"/>
        <end position="74"/>
    </location>
</feature>
<dbReference type="OrthoDB" id="2429551at2759"/>
<evidence type="ECO:0000256" key="3">
    <source>
        <dbReference type="ARBA" id="ARBA00022490"/>
    </source>
</evidence>
<evidence type="ECO:0000256" key="4">
    <source>
        <dbReference type="ARBA" id="ARBA00022690"/>
    </source>
</evidence>
<dbReference type="STRING" id="37653.A0A0L8G6R1"/>
<dbReference type="InterPro" id="IPR001713">
    <property type="entry name" value="Prot_inh_stefin"/>
</dbReference>
<dbReference type="PANTHER" id="PTHR11414">
    <property type="entry name" value="CYSTATIN FAMILY MEMBER"/>
    <property type="match status" value="1"/>
</dbReference>
<evidence type="ECO:0000259" key="6">
    <source>
        <dbReference type="Pfam" id="PF00031"/>
    </source>
</evidence>
<protein>
    <recommendedName>
        <fullName evidence="6">Cystatin domain-containing protein</fullName>
    </recommendedName>
</protein>
<dbReference type="OMA" id="EICIHIM"/>
<dbReference type="InterPro" id="IPR000010">
    <property type="entry name" value="Cystatin_dom"/>
</dbReference>
<organism evidence="7">
    <name type="scientific">Octopus bimaculoides</name>
    <name type="common">California two-spotted octopus</name>
    <dbReference type="NCBI Taxonomy" id="37653"/>
    <lineage>
        <taxon>Eukaryota</taxon>
        <taxon>Metazoa</taxon>
        <taxon>Spiralia</taxon>
        <taxon>Lophotrochozoa</taxon>
        <taxon>Mollusca</taxon>
        <taxon>Cephalopoda</taxon>
        <taxon>Coleoidea</taxon>
        <taxon>Octopodiformes</taxon>
        <taxon>Octopoda</taxon>
        <taxon>Incirrata</taxon>
        <taxon>Octopodidae</taxon>
        <taxon>Octopus</taxon>
    </lineage>
</organism>
<comment type="subcellular location">
    <subcellularLocation>
        <location evidence="1">Cytoplasm</location>
    </subcellularLocation>
</comment>
<evidence type="ECO:0000256" key="5">
    <source>
        <dbReference type="ARBA" id="ARBA00022704"/>
    </source>
</evidence>
<accession>A0A0L8G6R1</accession>
<dbReference type="InterPro" id="IPR046350">
    <property type="entry name" value="Cystatin_sf"/>
</dbReference>
<dbReference type="KEGG" id="obi:106878863"/>
<dbReference type="GO" id="GO:0004869">
    <property type="term" value="F:cysteine-type endopeptidase inhibitor activity"/>
    <property type="evidence" value="ECO:0007669"/>
    <property type="project" value="UniProtKB-KW"/>
</dbReference>
<dbReference type="AlphaFoldDB" id="A0A0L8G6R1"/>
<keyword evidence="3" id="KW-0963">Cytoplasm</keyword>
<dbReference type="Pfam" id="PF00031">
    <property type="entry name" value="Cystatin"/>
    <property type="match status" value="1"/>
</dbReference>
<dbReference type="PRINTS" id="PR00295">
    <property type="entry name" value="STEFINA"/>
</dbReference>
<comment type="similarity">
    <text evidence="2">Belongs to the cystatin family.</text>
</comment>
<proteinExistence type="inferred from homology"/>
<dbReference type="GO" id="GO:0005829">
    <property type="term" value="C:cytosol"/>
    <property type="evidence" value="ECO:0007669"/>
    <property type="project" value="TreeGrafter"/>
</dbReference>
<dbReference type="EMBL" id="KQ423628">
    <property type="protein sequence ID" value="KOF72524.1"/>
    <property type="molecule type" value="Genomic_DNA"/>
</dbReference>
<name>A0A0L8G6R1_OCTBM</name>
<evidence type="ECO:0000256" key="1">
    <source>
        <dbReference type="ARBA" id="ARBA00004496"/>
    </source>
</evidence>
<gene>
    <name evidence="7" type="ORF">OCBIM_22039347mg</name>
</gene>